<feature type="signal peptide" evidence="1">
    <location>
        <begin position="1"/>
        <end position="18"/>
    </location>
</feature>
<reference evidence="2 3" key="1">
    <citation type="submission" date="2022-12" db="EMBL/GenBank/DDBJ databases">
        <title>Chromosome-level genome assembly of true bugs.</title>
        <authorList>
            <person name="Ma L."/>
            <person name="Li H."/>
        </authorList>
    </citation>
    <scope>NUCLEOTIDE SEQUENCE [LARGE SCALE GENOMIC DNA]</scope>
    <source>
        <strain evidence="2">Lab_2022b</strain>
    </source>
</reference>
<name>A0AAW1DCG6_9HEMI</name>
<evidence type="ECO:0000313" key="3">
    <source>
        <dbReference type="Proteomes" id="UP001461498"/>
    </source>
</evidence>
<dbReference type="Proteomes" id="UP001461498">
    <property type="component" value="Unassembled WGS sequence"/>
</dbReference>
<dbReference type="EMBL" id="JAPXFL010000004">
    <property type="protein sequence ID" value="KAK9507764.1"/>
    <property type="molecule type" value="Genomic_DNA"/>
</dbReference>
<evidence type="ECO:0000313" key="2">
    <source>
        <dbReference type="EMBL" id="KAK9507764.1"/>
    </source>
</evidence>
<proteinExistence type="predicted"/>
<sequence length="236" mass="27601">MRILFFTVLMLAVSAVERHRIPDSRRDFPRRLIHPDDLKLGAYPLLERNFAYKPIDRTNSFIISPYTTKTIVIPPSSLYRTYFLTTPKYSHSSQILAKPIFVTRFSPTLNPVSNINNPIPHSQLLAISLLNKPQAIPFTKQRLLKPQKELHKKILYHSPNFVPVVRKTPVKRPVTGQPVLRNRLTDAKVSRRKVFKYPYHTHDFGRWRKRIPQRRLPLILKIPTTALSLVKRIFTI</sequence>
<accession>A0AAW1DCG6</accession>
<comment type="caution">
    <text evidence="2">The sequence shown here is derived from an EMBL/GenBank/DDBJ whole genome shotgun (WGS) entry which is preliminary data.</text>
</comment>
<dbReference type="AlphaFoldDB" id="A0AAW1DCG6"/>
<protein>
    <submittedName>
        <fullName evidence="2">Uncharacterized protein</fullName>
    </submittedName>
</protein>
<organism evidence="2 3">
    <name type="scientific">Rhynocoris fuscipes</name>
    <dbReference type="NCBI Taxonomy" id="488301"/>
    <lineage>
        <taxon>Eukaryota</taxon>
        <taxon>Metazoa</taxon>
        <taxon>Ecdysozoa</taxon>
        <taxon>Arthropoda</taxon>
        <taxon>Hexapoda</taxon>
        <taxon>Insecta</taxon>
        <taxon>Pterygota</taxon>
        <taxon>Neoptera</taxon>
        <taxon>Paraneoptera</taxon>
        <taxon>Hemiptera</taxon>
        <taxon>Heteroptera</taxon>
        <taxon>Panheteroptera</taxon>
        <taxon>Cimicomorpha</taxon>
        <taxon>Reduviidae</taxon>
        <taxon>Harpactorinae</taxon>
        <taxon>Harpactorini</taxon>
        <taxon>Rhynocoris</taxon>
    </lineage>
</organism>
<evidence type="ECO:0000256" key="1">
    <source>
        <dbReference type="SAM" id="SignalP"/>
    </source>
</evidence>
<keyword evidence="3" id="KW-1185">Reference proteome</keyword>
<feature type="chain" id="PRO_5043934586" evidence="1">
    <location>
        <begin position="19"/>
        <end position="236"/>
    </location>
</feature>
<gene>
    <name evidence="2" type="ORF">O3M35_007544</name>
</gene>
<keyword evidence="1" id="KW-0732">Signal</keyword>